<sequence>MEKLEILRQPIGQRILRYASLDDIAIWGVLALILLDWDRVGRQFGFLAVFALATVLFRKLIAKLQETDRWYVSLVWLAACSFAADWSGLHYMVGAFLAGAVMDAHWFDQKKMDLMRHHVLLAIMPVFFLSTGLRTNWAMGGPAVFLAAAVLLLASVSGKLAGTHIAGK</sequence>
<dbReference type="Proteomes" id="UP001213566">
    <property type="component" value="Unassembled WGS sequence"/>
</dbReference>
<dbReference type="GO" id="GO:1902600">
    <property type="term" value="P:proton transmembrane transport"/>
    <property type="evidence" value="ECO:0007669"/>
    <property type="project" value="InterPro"/>
</dbReference>
<dbReference type="InterPro" id="IPR050794">
    <property type="entry name" value="CPA2_transporter"/>
</dbReference>
<dbReference type="PANTHER" id="PTHR32468">
    <property type="entry name" value="CATION/H + ANTIPORTER"/>
    <property type="match status" value="1"/>
</dbReference>
<evidence type="ECO:0000256" key="1">
    <source>
        <dbReference type="ARBA" id="ARBA00004141"/>
    </source>
</evidence>
<evidence type="ECO:0000256" key="6">
    <source>
        <dbReference type="ARBA" id="ARBA00023136"/>
    </source>
</evidence>
<comment type="caution">
    <text evidence="9">The sequence shown here is derived from an EMBL/GenBank/DDBJ whole genome shotgun (WGS) entry which is preliminary data.</text>
</comment>
<feature type="non-terminal residue" evidence="9">
    <location>
        <position position="1"/>
    </location>
</feature>
<organism evidence="9 10">
    <name type="scientific">Ligilactobacillus salivarius</name>
    <dbReference type="NCBI Taxonomy" id="1624"/>
    <lineage>
        <taxon>Bacteria</taxon>
        <taxon>Bacillati</taxon>
        <taxon>Bacillota</taxon>
        <taxon>Bacilli</taxon>
        <taxon>Lactobacillales</taxon>
        <taxon>Lactobacillaceae</taxon>
        <taxon>Ligilactobacillus</taxon>
    </lineage>
</organism>
<dbReference type="EMBL" id="JARKHV010000076">
    <property type="protein sequence ID" value="MDF4187364.1"/>
    <property type="molecule type" value="Genomic_DNA"/>
</dbReference>
<dbReference type="GO" id="GO:0016020">
    <property type="term" value="C:membrane"/>
    <property type="evidence" value="ECO:0007669"/>
    <property type="project" value="UniProtKB-SubCell"/>
</dbReference>
<keyword evidence="3 7" id="KW-0812">Transmembrane</keyword>
<evidence type="ECO:0000259" key="8">
    <source>
        <dbReference type="Pfam" id="PF00999"/>
    </source>
</evidence>
<feature type="transmembrane region" description="Helical" evidence="7">
    <location>
        <begin position="69"/>
        <end position="84"/>
    </location>
</feature>
<evidence type="ECO:0000256" key="3">
    <source>
        <dbReference type="ARBA" id="ARBA00022692"/>
    </source>
</evidence>
<name>A0AAW6Q4A5_9LACO</name>
<keyword evidence="4 7" id="KW-1133">Transmembrane helix</keyword>
<evidence type="ECO:0000313" key="9">
    <source>
        <dbReference type="EMBL" id="MDF4187364.1"/>
    </source>
</evidence>
<dbReference type="AlphaFoldDB" id="A0AAW6Q4A5"/>
<proteinExistence type="predicted"/>
<evidence type="ECO:0000256" key="2">
    <source>
        <dbReference type="ARBA" id="ARBA00022448"/>
    </source>
</evidence>
<accession>A0AAW6Q4A5</accession>
<keyword evidence="2" id="KW-0813">Transport</keyword>
<feature type="transmembrane region" description="Helical" evidence="7">
    <location>
        <begin position="143"/>
        <end position="162"/>
    </location>
</feature>
<reference evidence="9" key="1">
    <citation type="submission" date="2023-02" db="EMBL/GenBank/DDBJ databases">
        <title>Draft Whole-Genome Sequences of competitive exclusion Lactobacillus salivarius strains for Poultry.</title>
        <authorList>
            <person name="Ma L.M."/>
            <person name="Lopez-Guerra N."/>
            <person name="Zhang G."/>
        </authorList>
    </citation>
    <scope>NUCLEOTIDE SEQUENCE</scope>
    <source>
        <strain evidence="9">Salm-9</strain>
    </source>
</reference>
<dbReference type="InterPro" id="IPR038770">
    <property type="entry name" value="Na+/solute_symporter_sf"/>
</dbReference>
<feature type="transmembrane region" description="Helical" evidence="7">
    <location>
        <begin position="40"/>
        <end position="57"/>
    </location>
</feature>
<protein>
    <submittedName>
        <fullName evidence="9">Cation:proton antiporter</fullName>
    </submittedName>
</protein>
<gene>
    <name evidence="9" type="ORF">PV940_10170</name>
</gene>
<feature type="transmembrane region" description="Helical" evidence="7">
    <location>
        <begin position="15"/>
        <end position="34"/>
    </location>
</feature>
<dbReference type="InterPro" id="IPR006153">
    <property type="entry name" value="Cation/H_exchanger_TM"/>
</dbReference>
<evidence type="ECO:0000256" key="7">
    <source>
        <dbReference type="SAM" id="Phobius"/>
    </source>
</evidence>
<dbReference type="Pfam" id="PF00999">
    <property type="entry name" value="Na_H_Exchanger"/>
    <property type="match status" value="1"/>
</dbReference>
<feature type="transmembrane region" description="Helical" evidence="7">
    <location>
        <begin position="119"/>
        <end position="137"/>
    </location>
</feature>
<evidence type="ECO:0000256" key="5">
    <source>
        <dbReference type="ARBA" id="ARBA00023065"/>
    </source>
</evidence>
<dbReference type="GO" id="GO:0015297">
    <property type="term" value="F:antiporter activity"/>
    <property type="evidence" value="ECO:0007669"/>
    <property type="project" value="InterPro"/>
</dbReference>
<dbReference type="RefSeq" id="WP_276470275.1">
    <property type="nucleotide sequence ID" value="NZ_JARKHV010000076.1"/>
</dbReference>
<dbReference type="PANTHER" id="PTHR32468:SF0">
    <property type="entry name" value="K(+)_H(+) ANTIPORTER 1"/>
    <property type="match status" value="1"/>
</dbReference>
<feature type="domain" description="Cation/H+ exchanger transmembrane" evidence="8">
    <location>
        <begin position="3"/>
        <end position="166"/>
    </location>
</feature>
<feature type="non-terminal residue" evidence="9">
    <location>
        <position position="168"/>
    </location>
</feature>
<dbReference type="Gene3D" id="1.20.1530.20">
    <property type="match status" value="1"/>
</dbReference>
<evidence type="ECO:0000313" key="10">
    <source>
        <dbReference type="Proteomes" id="UP001213566"/>
    </source>
</evidence>
<comment type="subcellular location">
    <subcellularLocation>
        <location evidence="1">Membrane</location>
        <topology evidence="1">Multi-pass membrane protein</topology>
    </subcellularLocation>
</comment>
<evidence type="ECO:0000256" key="4">
    <source>
        <dbReference type="ARBA" id="ARBA00022989"/>
    </source>
</evidence>
<keyword evidence="5" id="KW-0406">Ion transport</keyword>
<keyword evidence="6 7" id="KW-0472">Membrane</keyword>